<evidence type="ECO:0000256" key="3">
    <source>
        <dbReference type="ARBA" id="ARBA00023027"/>
    </source>
</evidence>
<dbReference type="GO" id="GO:0005829">
    <property type="term" value="C:cytosol"/>
    <property type="evidence" value="ECO:0007669"/>
    <property type="project" value="TreeGrafter"/>
</dbReference>
<evidence type="ECO:0000313" key="8">
    <source>
        <dbReference type="Proteomes" id="UP000392064"/>
    </source>
</evidence>
<gene>
    <name evidence="7" type="ORF">GEV26_13565</name>
</gene>
<keyword evidence="3" id="KW-0520">NAD</keyword>
<reference evidence="7 8" key="1">
    <citation type="submission" date="2019-11" db="EMBL/GenBank/DDBJ databases">
        <authorList>
            <person name="Li J."/>
        </authorList>
    </citation>
    <scope>NUCLEOTIDE SEQUENCE [LARGE SCALE GENOMIC DNA]</scope>
    <source>
        <strain evidence="7 8">MF47</strain>
    </source>
</reference>
<dbReference type="PANTHER" id="PTHR10996">
    <property type="entry name" value="2-HYDROXYACID DEHYDROGENASE-RELATED"/>
    <property type="match status" value="1"/>
</dbReference>
<evidence type="ECO:0000256" key="2">
    <source>
        <dbReference type="ARBA" id="ARBA00023002"/>
    </source>
</evidence>
<sequence>MAPRTLHVTVPDIGWIDRLSDLQDVDLTVWDFSDPQPERHIDLAVRPYTVAAAGLETLDPSRLSVIQSQALGYDGVAETLPAGITYCNAVGVHEASTAELAVALLLASQREVDRYAREAGQWNRRFTASLIDRRILLVGTGGIGAELEKRLDGFDAEIVRVATHRREDDRGVVHGNDELASLLPTVDAVVLAVPLTDRTEGMVDDAFLSALPDGAIVVNVSRGKVADTDAIVRQGGRIRFAADVTDPEPLPADHPLWSVPGVLISPHVGGMSSAMQPRIDAIVRAQVKRLLEGREPELVVVSG</sequence>
<dbReference type="AlphaFoldDB" id="A0A5Q2MGP1"/>
<dbReference type="RefSeq" id="WP_153653870.1">
    <property type="nucleotide sequence ID" value="NZ_CP045737.1"/>
</dbReference>
<proteinExistence type="inferred from homology"/>
<dbReference type="GO" id="GO:0016618">
    <property type="term" value="F:hydroxypyruvate reductase [NAD(P)H] activity"/>
    <property type="evidence" value="ECO:0007669"/>
    <property type="project" value="TreeGrafter"/>
</dbReference>
<dbReference type="PANTHER" id="PTHR10996:SF178">
    <property type="entry name" value="2-HYDROXYACID DEHYDROGENASE YGL185C-RELATED"/>
    <property type="match status" value="1"/>
</dbReference>
<dbReference type="Pfam" id="PF00389">
    <property type="entry name" value="2-Hacid_dh"/>
    <property type="match status" value="1"/>
</dbReference>
<dbReference type="EMBL" id="CP045737">
    <property type="protein sequence ID" value="QGG42317.1"/>
    <property type="molecule type" value="Genomic_DNA"/>
</dbReference>
<dbReference type="InterPro" id="IPR050223">
    <property type="entry name" value="D-isomer_2-hydroxyacid_DH"/>
</dbReference>
<dbReference type="Gene3D" id="3.40.50.720">
    <property type="entry name" value="NAD(P)-binding Rossmann-like Domain"/>
    <property type="match status" value="2"/>
</dbReference>
<dbReference type="KEGG" id="aef:GEV26_13565"/>
<dbReference type="Proteomes" id="UP000392064">
    <property type="component" value="Chromosome"/>
</dbReference>
<feature type="domain" description="D-isomer specific 2-hydroxyacid dehydrogenase NAD-binding" evidence="6">
    <location>
        <begin position="103"/>
        <end position="269"/>
    </location>
</feature>
<dbReference type="Pfam" id="PF02826">
    <property type="entry name" value="2-Hacid_dh_C"/>
    <property type="match status" value="1"/>
</dbReference>
<keyword evidence="8" id="KW-1185">Reference proteome</keyword>
<name>A0A5Q2MGP1_9ACTN</name>
<dbReference type="SUPFAM" id="SSF51735">
    <property type="entry name" value="NAD(P)-binding Rossmann-fold domains"/>
    <property type="match status" value="1"/>
</dbReference>
<dbReference type="GO" id="GO:0051287">
    <property type="term" value="F:NAD binding"/>
    <property type="evidence" value="ECO:0007669"/>
    <property type="project" value="InterPro"/>
</dbReference>
<keyword evidence="2 4" id="KW-0560">Oxidoreductase</keyword>
<feature type="domain" description="D-isomer specific 2-hydroxyacid dehydrogenase catalytic" evidence="5">
    <location>
        <begin position="44"/>
        <end position="300"/>
    </location>
</feature>
<protein>
    <submittedName>
        <fullName evidence="7">Hydroxyacid dehydrogenase</fullName>
    </submittedName>
</protein>
<dbReference type="SUPFAM" id="SSF52283">
    <property type="entry name" value="Formate/glycerate dehydrogenase catalytic domain-like"/>
    <property type="match status" value="1"/>
</dbReference>
<evidence type="ECO:0000256" key="4">
    <source>
        <dbReference type="RuleBase" id="RU003719"/>
    </source>
</evidence>
<evidence type="ECO:0000259" key="6">
    <source>
        <dbReference type="Pfam" id="PF02826"/>
    </source>
</evidence>
<dbReference type="InterPro" id="IPR006139">
    <property type="entry name" value="D-isomer_2_OHA_DH_cat_dom"/>
</dbReference>
<comment type="similarity">
    <text evidence="1 4">Belongs to the D-isomer specific 2-hydroxyacid dehydrogenase family.</text>
</comment>
<evidence type="ECO:0000259" key="5">
    <source>
        <dbReference type="Pfam" id="PF00389"/>
    </source>
</evidence>
<dbReference type="InterPro" id="IPR036291">
    <property type="entry name" value="NAD(P)-bd_dom_sf"/>
</dbReference>
<dbReference type="InterPro" id="IPR006140">
    <property type="entry name" value="D-isomer_DH_NAD-bd"/>
</dbReference>
<evidence type="ECO:0000313" key="7">
    <source>
        <dbReference type="EMBL" id="QGG42317.1"/>
    </source>
</evidence>
<evidence type="ECO:0000256" key="1">
    <source>
        <dbReference type="ARBA" id="ARBA00005854"/>
    </source>
</evidence>
<organism evidence="7 8">
    <name type="scientific">Aeromicrobium yanjiei</name>
    <dbReference type="NCBI Taxonomy" id="2662028"/>
    <lineage>
        <taxon>Bacteria</taxon>
        <taxon>Bacillati</taxon>
        <taxon>Actinomycetota</taxon>
        <taxon>Actinomycetes</taxon>
        <taxon>Propionibacteriales</taxon>
        <taxon>Nocardioidaceae</taxon>
        <taxon>Aeromicrobium</taxon>
    </lineage>
</organism>
<dbReference type="GO" id="GO:0030267">
    <property type="term" value="F:glyoxylate reductase (NADPH) activity"/>
    <property type="evidence" value="ECO:0007669"/>
    <property type="project" value="TreeGrafter"/>
</dbReference>
<accession>A0A5Q2MGP1</accession>